<dbReference type="EMBL" id="FNDZ01000002">
    <property type="protein sequence ID" value="SDI42461.1"/>
    <property type="molecule type" value="Genomic_DNA"/>
</dbReference>
<feature type="domain" description="BMC" evidence="4">
    <location>
        <begin position="3"/>
        <end position="85"/>
    </location>
</feature>
<dbReference type="AlphaFoldDB" id="A0A1G8KGB1"/>
<dbReference type="SUPFAM" id="SSF143414">
    <property type="entry name" value="CcmK-like"/>
    <property type="match status" value="2"/>
</dbReference>
<proteinExistence type="inferred from homology"/>
<comment type="subcellular location">
    <subcellularLocation>
        <location evidence="1">Bacterial microcompartment</location>
    </subcellularLocation>
</comment>
<dbReference type="Gene3D" id="3.30.70.1710">
    <property type="match status" value="2"/>
</dbReference>
<reference evidence="5 6" key="1">
    <citation type="submission" date="2016-10" db="EMBL/GenBank/DDBJ databases">
        <authorList>
            <person name="de Groot N.N."/>
        </authorList>
    </citation>
    <scope>NUCLEOTIDE SEQUENCE [LARGE SCALE GENOMIC DNA]</scope>
    <source>
        <strain evidence="5 6">CGMCC 1.5058</strain>
    </source>
</reference>
<dbReference type="PANTHER" id="PTHR33941:SF11">
    <property type="entry name" value="BACTERIAL MICROCOMPARTMENT SHELL PROTEIN PDUJ"/>
    <property type="match status" value="1"/>
</dbReference>
<evidence type="ECO:0000256" key="2">
    <source>
        <dbReference type="ARBA" id="ARBA00024446"/>
    </source>
</evidence>
<dbReference type="InterPro" id="IPR044872">
    <property type="entry name" value="CcmK/CsoS1_BMC"/>
</dbReference>
<dbReference type="RefSeq" id="WP_031577852.1">
    <property type="nucleotide sequence ID" value="NZ_FNDZ01000002.1"/>
</dbReference>
<evidence type="ECO:0000256" key="3">
    <source>
        <dbReference type="PROSITE-ProRule" id="PRU01278"/>
    </source>
</evidence>
<evidence type="ECO:0000256" key="1">
    <source>
        <dbReference type="ARBA" id="ARBA00024322"/>
    </source>
</evidence>
<evidence type="ECO:0000313" key="5">
    <source>
        <dbReference type="EMBL" id="SDI42461.1"/>
    </source>
</evidence>
<accession>A0A1G8KGB1</accession>
<dbReference type="Pfam" id="PF00936">
    <property type="entry name" value="BMC"/>
    <property type="match status" value="2"/>
</dbReference>
<comment type="similarity">
    <text evidence="3">Belongs to the bacterial microcompartments protein family.</text>
</comment>
<keyword evidence="2" id="KW-1283">Bacterial microcompartment</keyword>
<dbReference type="InterPro" id="IPR050575">
    <property type="entry name" value="BMC_shell"/>
</dbReference>
<dbReference type="InterPro" id="IPR037233">
    <property type="entry name" value="CcmK-like_sf"/>
</dbReference>
<dbReference type="GO" id="GO:0031469">
    <property type="term" value="C:bacterial microcompartment"/>
    <property type="evidence" value="ECO:0007669"/>
    <property type="project" value="UniProtKB-SubCell"/>
</dbReference>
<feature type="domain" description="BMC" evidence="4">
    <location>
        <begin position="95"/>
        <end position="181"/>
    </location>
</feature>
<evidence type="ECO:0000313" key="6">
    <source>
        <dbReference type="Proteomes" id="UP000183255"/>
    </source>
</evidence>
<dbReference type="InterPro" id="IPR011238">
    <property type="entry name" value="Micro_shell_prot_PduT"/>
</dbReference>
<name>A0A1G8KGB1_9CLOT</name>
<protein>
    <submittedName>
        <fullName evidence="5">Carboxysome shell and ethanolamine utilization microcompartment protein CcmL/EutN</fullName>
    </submittedName>
</protein>
<dbReference type="Proteomes" id="UP000183255">
    <property type="component" value="Unassembled WGS sequence"/>
</dbReference>
<dbReference type="PROSITE" id="PS51930">
    <property type="entry name" value="BMC_2"/>
    <property type="match status" value="2"/>
</dbReference>
<dbReference type="SMART" id="SM00877">
    <property type="entry name" value="BMC"/>
    <property type="match status" value="2"/>
</dbReference>
<dbReference type="CDD" id="cd07053">
    <property type="entry name" value="BMC_PduT_repeat1"/>
    <property type="match status" value="1"/>
</dbReference>
<dbReference type="PIRSF" id="PIRSF034834">
    <property type="entry name" value="PduT"/>
    <property type="match status" value="1"/>
</dbReference>
<dbReference type="PANTHER" id="PTHR33941">
    <property type="entry name" value="PROPANEDIOL UTILIZATION PROTEIN PDUA"/>
    <property type="match status" value="1"/>
</dbReference>
<organism evidence="5 6">
    <name type="scientific">Proteiniclasticum ruminis</name>
    <dbReference type="NCBI Taxonomy" id="398199"/>
    <lineage>
        <taxon>Bacteria</taxon>
        <taxon>Bacillati</taxon>
        <taxon>Bacillota</taxon>
        <taxon>Clostridia</taxon>
        <taxon>Eubacteriales</taxon>
        <taxon>Clostridiaceae</taxon>
        <taxon>Proteiniclasticum</taxon>
    </lineage>
</organism>
<gene>
    <name evidence="5" type="ORF">SAMN05421804_102308</name>
</gene>
<dbReference type="CDD" id="cd07054">
    <property type="entry name" value="BMC_PduT_repeat2"/>
    <property type="match status" value="1"/>
</dbReference>
<evidence type="ECO:0000259" key="4">
    <source>
        <dbReference type="PROSITE" id="PS51930"/>
    </source>
</evidence>
<sequence length="181" mass="18872">MKTIGMLEFTSICRGIEACDAMVKAGDVTLITAKTACPGKYMILVTGDVGAVKSAVEAGEAVGKQYVVDRLVLANAHPQTIRSVQGFQDVEFFDALGVMEFYSLTSAVSAADAAVKSGLVQLIEIRLGMAIGGKAFVTLTGDVGSVKAAIEAGKRISAKEGLLLESVVIPSPTKELYDALL</sequence>
<dbReference type="InterPro" id="IPR000249">
    <property type="entry name" value="BMC_dom"/>
</dbReference>